<comment type="caution">
    <text evidence="2">The sequence shown here is derived from an EMBL/GenBank/DDBJ whole genome shotgun (WGS) entry which is preliminary data.</text>
</comment>
<name>A0A3D9KRA2_9BACL</name>
<evidence type="ECO:0000259" key="1">
    <source>
        <dbReference type="Pfam" id="PF02371"/>
    </source>
</evidence>
<dbReference type="InterPro" id="IPR003346">
    <property type="entry name" value="Transposase_20"/>
</dbReference>
<dbReference type="OrthoDB" id="9811278at2"/>
<organism evidence="2 3">
    <name type="scientific">Cohnella phaseoli</name>
    <dbReference type="NCBI Taxonomy" id="456490"/>
    <lineage>
        <taxon>Bacteria</taxon>
        <taxon>Bacillati</taxon>
        <taxon>Bacillota</taxon>
        <taxon>Bacilli</taxon>
        <taxon>Bacillales</taxon>
        <taxon>Paenibacillaceae</taxon>
        <taxon>Cohnella</taxon>
    </lineage>
</organism>
<dbReference type="Pfam" id="PF02371">
    <property type="entry name" value="Transposase_20"/>
    <property type="match status" value="1"/>
</dbReference>
<evidence type="ECO:0000313" key="3">
    <source>
        <dbReference type="Proteomes" id="UP000256977"/>
    </source>
</evidence>
<dbReference type="GO" id="GO:0004803">
    <property type="term" value="F:transposase activity"/>
    <property type="evidence" value="ECO:0007669"/>
    <property type="project" value="InterPro"/>
</dbReference>
<feature type="domain" description="Transposase IS116/IS110/IS902 C-terminal" evidence="1">
    <location>
        <begin position="31"/>
        <end position="88"/>
    </location>
</feature>
<reference evidence="2 3" key="1">
    <citation type="submission" date="2018-07" db="EMBL/GenBank/DDBJ databases">
        <title>Genomic Encyclopedia of Type Strains, Phase III (KMG-III): the genomes of soil and plant-associated and newly described type strains.</title>
        <authorList>
            <person name="Whitman W."/>
        </authorList>
    </citation>
    <scope>NUCLEOTIDE SEQUENCE [LARGE SCALE GENOMIC DNA]</scope>
    <source>
        <strain evidence="2 3">CECT 7287</strain>
    </source>
</reference>
<dbReference type="AlphaFoldDB" id="A0A3D9KRA2"/>
<proteinExistence type="predicted"/>
<gene>
    <name evidence="2" type="ORF">DFP98_101172</name>
</gene>
<dbReference type="RefSeq" id="WP_116058660.1">
    <property type="nucleotide sequence ID" value="NZ_QRDZ01000001.1"/>
</dbReference>
<sequence length="88" mass="9107">MLAEYDLATEQPQLIEGEVAAVLARIPMAKPLAAMKSMSILSVASILGEAADLSGYAHGNALLRHAGLNLAGASSGKWKGQMSISKRG</sequence>
<evidence type="ECO:0000313" key="2">
    <source>
        <dbReference type="EMBL" id="RED89201.1"/>
    </source>
</evidence>
<keyword evidence="3" id="KW-1185">Reference proteome</keyword>
<dbReference type="GO" id="GO:0003677">
    <property type="term" value="F:DNA binding"/>
    <property type="evidence" value="ECO:0007669"/>
    <property type="project" value="InterPro"/>
</dbReference>
<dbReference type="GO" id="GO:0006313">
    <property type="term" value="P:DNA transposition"/>
    <property type="evidence" value="ECO:0007669"/>
    <property type="project" value="InterPro"/>
</dbReference>
<dbReference type="EMBL" id="QRDZ01000001">
    <property type="protein sequence ID" value="RED89201.1"/>
    <property type="molecule type" value="Genomic_DNA"/>
</dbReference>
<accession>A0A3D9KRA2</accession>
<dbReference type="Proteomes" id="UP000256977">
    <property type="component" value="Unassembled WGS sequence"/>
</dbReference>
<protein>
    <submittedName>
        <fullName evidence="2">Transposase IS116/IS110/IS902 family protein</fullName>
    </submittedName>
</protein>